<gene>
    <name evidence="2" type="ORF">OE88DRAFT_1634647</name>
</gene>
<dbReference type="AlphaFoldDB" id="A0A5C3MT51"/>
<protein>
    <recommendedName>
        <fullName evidence="1">BTB domain-containing protein</fullName>
    </recommendedName>
</protein>
<evidence type="ECO:0000313" key="2">
    <source>
        <dbReference type="EMBL" id="TFK48564.1"/>
    </source>
</evidence>
<feature type="domain" description="BTB" evidence="1">
    <location>
        <begin position="34"/>
        <end position="91"/>
    </location>
</feature>
<dbReference type="SMART" id="SM00225">
    <property type="entry name" value="BTB"/>
    <property type="match status" value="1"/>
</dbReference>
<accession>A0A5C3MT51</accession>
<keyword evidence="3" id="KW-1185">Reference proteome</keyword>
<dbReference type="CDD" id="cd18186">
    <property type="entry name" value="BTB_POZ_ZBTB_KLHL-like"/>
    <property type="match status" value="1"/>
</dbReference>
<dbReference type="InterPro" id="IPR000210">
    <property type="entry name" value="BTB/POZ_dom"/>
</dbReference>
<feature type="non-terminal residue" evidence="2">
    <location>
        <position position="185"/>
    </location>
</feature>
<organism evidence="2 3">
    <name type="scientific">Heliocybe sulcata</name>
    <dbReference type="NCBI Taxonomy" id="5364"/>
    <lineage>
        <taxon>Eukaryota</taxon>
        <taxon>Fungi</taxon>
        <taxon>Dikarya</taxon>
        <taxon>Basidiomycota</taxon>
        <taxon>Agaricomycotina</taxon>
        <taxon>Agaricomycetes</taxon>
        <taxon>Gloeophyllales</taxon>
        <taxon>Gloeophyllaceae</taxon>
        <taxon>Heliocybe</taxon>
    </lineage>
</organism>
<dbReference type="InterPro" id="IPR011333">
    <property type="entry name" value="SKP1/BTB/POZ_sf"/>
</dbReference>
<dbReference type="EMBL" id="ML213519">
    <property type="protein sequence ID" value="TFK48564.1"/>
    <property type="molecule type" value="Genomic_DNA"/>
</dbReference>
<evidence type="ECO:0000313" key="3">
    <source>
        <dbReference type="Proteomes" id="UP000305948"/>
    </source>
</evidence>
<evidence type="ECO:0000259" key="1">
    <source>
        <dbReference type="PROSITE" id="PS50097"/>
    </source>
</evidence>
<sequence>MAASSHVETDAADDEASLLVLSQSPITVFDTIAPDLTITTSDGTEFRVHKSFLCIRSPVLRGMIVAERSAQNPVSLAEESGVIEPLLRFCYPVDDPVFDDLRKLWSVRQAASKYEMGDIDARLSRQVRKYLSREPLLVYALACRDGRQTEAREAARFSLRQPALLDYVPELEEITGGAMHQLSQY</sequence>
<dbReference type="OrthoDB" id="3357985at2759"/>
<dbReference type="Proteomes" id="UP000305948">
    <property type="component" value="Unassembled WGS sequence"/>
</dbReference>
<dbReference type="Gene3D" id="3.30.710.10">
    <property type="entry name" value="Potassium Channel Kv1.1, Chain A"/>
    <property type="match status" value="1"/>
</dbReference>
<proteinExistence type="predicted"/>
<dbReference type="SUPFAM" id="SSF54695">
    <property type="entry name" value="POZ domain"/>
    <property type="match status" value="1"/>
</dbReference>
<dbReference type="Pfam" id="PF00651">
    <property type="entry name" value="BTB"/>
    <property type="match status" value="1"/>
</dbReference>
<reference evidence="2 3" key="1">
    <citation type="journal article" date="2019" name="Nat. Ecol. Evol.">
        <title>Megaphylogeny resolves global patterns of mushroom evolution.</title>
        <authorList>
            <person name="Varga T."/>
            <person name="Krizsan K."/>
            <person name="Foldi C."/>
            <person name="Dima B."/>
            <person name="Sanchez-Garcia M."/>
            <person name="Sanchez-Ramirez S."/>
            <person name="Szollosi G.J."/>
            <person name="Szarkandi J.G."/>
            <person name="Papp V."/>
            <person name="Albert L."/>
            <person name="Andreopoulos W."/>
            <person name="Angelini C."/>
            <person name="Antonin V."/>
            <person name="Barry K.W."/>
            <person name="Bougher N.L."/>
            <person name="Buchanan P."/>
            <person name="Buyck B."/>
            <person name="Bense V."/>
            <person name="Catcheside P."/>
            <person name="Chovatia M."/>
            <person name="Cooper J."/>
            <person name="Damon W."/>
            <person name="Desjardin D."/>
            <person name="Finy P."/>
            <person name="Geml J."/>
            <person name="Haridas S."/>
            <person name="Hughes K."/>
            <person name="Justo A."/>
            <person name="Karasinski D."/>
            <person name="Kautmanova I."/>
            <person name="Kiss B."/>
            <person name="Kocsube S."/>
            <person name="Kotiranta H."/>
            <person name="LaButti K.M."/>
            <person name="Lechner B.E."/>
            <person name="Liimatainen K."/>
            <person name="Lipzen A."/>
            <person name="Lukacs Z."/>
            <person name="Mihaltcheva S."/>
            <person name="Morgado L.N."/>
            <person name="Niskanen T."/>
            <person name="Noordeloos M.E."/>
            <person name="Ohm R.A."/>
            <person name="Ortiz-Santana B."/>
            <person name="Ovrebo C."/>
            <person name="Racz N."/>
            <person name="Riley R."/>
            <person name="Savchenko A."/>
            <person name="Shiryaev A."/>
            <person name="Soop K."/>
            <person name="Spirin V."/>
            <person name="Szebenyi C."/>
            <person name="Tomsovsky M."/>
            <person name="Tulloss R.E."/>
            <person name="Uehling J."/>
            <person name="Grigoriev I.V."/>
            <person name="Vagvolgyi C."/>
            <person name="Papp T."/>
            <person name="Martin F.M."/>
            <person name="Miettinen O."/>
            <person name="Hibbett D.S."/>
            <person name="Nagy L.G."/>
        </authorList>
    </citation>
    <scope>NUCLEOTIDE SEQUENCE [LARGE SCALE GENOMIC DNA]</scope>
    <source>
        <strain evidence="2 3">OMC1185</strain>
    </source>
</reference>
<dbReference type="PROSITE" id="PS50097">
    <property type="entry name" value="BTB"/>
    <property type="match status" value="1"/>
</dbReference>
<name>A0A5C3MT51_9AGAM</name>